<dbReference type="EMBL" id="JBHLXP010000005">
    <property type="protein sequence ID" value="MFC0049981.1"/>
    <property type="molecule type" value="Genomic_DNA"/>
</dbReference>
<reference evidence="1 2" key="1">
    <citation type="submission" date="2024-09" db="EMBL/GenBank/DDBJ databases">
        <authorList>
            <person name="Sun Q."/>
            <person name="Mori K."/>
        </authorList>
    </citation>
    <scope>NUCLEOTIDE SEQUENCE [LARGE SCALE GENOMIC DNA]</scope>
    <source>
        <strain evidence="1 2">KCTC 23315</strain>
    </source>
</reference>
<dbReference type="Pfam" id="PF11993">
    <property type="entry name" value="VC2046"/>
    <property type="match status" value="1"/>
</dbReference>
<evidence type="ECO:0000313" key="1">
    <source>
        <dbReference type="EMBL" id="MFC0049981.1"/>
    </source>
</evidence>
<keyword evidence="2" id="KW-1185">Reference proteome</keyword>
<organism evidence="1 2">
    <name type="scientific">Rheinheimera tilapiae</name>
    <dbReference type="NCBI Taxonomy" id="875043"/>
    <lineage>
        <taxon>Bacteria</taxon>
        <taxon>Pseudomonadati</taxon>
        <taxon>Pseudomonadota</taxon>
        <taxon>Gammaproteobacteria</taxon>
        <taxon>Chromatiales</taxon>
        <taxon>Chromatiaceae</taxon>
        <taxon>Rheinheimera</taxon>
    </lineage>
</organism>
<dbReference type="InterPro" id="IPR021879">
    <property type="entry name" value="VC2046_fam"/>
</dbReference>
<dbReference type="RefSeq" id="WP_377246885.1">
    <property type="nucleotide sequence ID" value="NZ_JBHLXP010000005.1"/>
</dbReference>
<comment type="caution">
    <text evidence="1">The sequence shown here is derived from an EMBL/GenBank/DDBJ whole genome shotgun (WGS) entry which is preliminary data.</text>
</comment>
<dbReference type="Proteomes" id="UP001589813">
    <property type="component" value="Unassembled WGS sequence"/>
</dbReference>
<proteinExistence type="predicted"/>
<gene>
    <name evidence="1" type="ORF">ACFFJP_16890</name>
</gene>
<evidence type="ECO:0000313" key="2">
    <source>
        <dbReference type="Proteomes" id="UP001589813"/>
    </source>
</evidence>
<protein>
    <submittedName>
        <fullName evidence="1">VC2046/SO_2500 family protein</fullName>
    </submittedName>
</protein>
<accession>A0ABV6BGI1</accession>
<sequence>MLINEWQLGSELNQALQQHCRADFQLWLSVLSPATEEQAGFCLPDGNATPQQTDLRQQLQLSALRDPAMLSTDIARMCQQGHALQQGGFAALRLSLLLQPQPQVIRHDAKKLSAEILDNLSLHSQRHLQHSDAPIQTLDTTLLYDVLEQLNADPMAA</sequence>
<name>A0ABV6BGI1_9GAMM</name>